<evidence type="ECO:0000259" key="2">
    <source>
        <dbReference type="PROSITE" id="PS50006"/>
    </source>
</evidence>
<dbReference type="eggNOG" id="KOG2293">
    <property type="taxonomic scope" value="Eukaryota"/>
</dbReference>
<dbReference type="GO" id="GO:0045944">
    <property type="term" value="P:positive regulation of transcription by RNA polymerase II"/>
    <property type="evidence" value="ECO:0007669"/>
    <property type="project" value="TreeGrafter"/>
</dbReference>
<name>A0A0E0D8C5_9ORYZ</name>
<dbReference type="Proteomes" id="UP000008021">
    <property type="component" value="Chromosome 3"/>
</dbReference>
<feature type="region of interest" description="Disordered" evidence="1">
    <location>
        <begin position="520"/>
        <end position="550"/>
    </location>
</feature>
<dbReference type="InterPro" id="IPR025999">
    <property type="entry name" value="MCRS_N"/>
</dbReference>
<keyword evidence="4" id="KW-1185">Reference proteome</keyword>
<dbReference type="InterPro" id="IPR037912">
    <property type="entry name" value="MCRS1"/>
</dbReference>
<dbReference type="GO" id="GO:0044545">
    <property type="term" value="C:NSL complex"/>
    <property type="evidence" value="ECO:0007669"/>
    <property type="project" value="TreeGrafter"/>
</dbReference>
<feature type="compositionally biased region" description="Polar residues" evidence="1">
    <location>
        <begin position="524"/>
        <end position="539"/>
    </location>
</feature>
<reference evidence="3" key="1">
    <citation type="submission" date="2015-04" db="UniProtKB">
        <authorList>
            <consortium name="EnsemblPlants"/>
        </authorList>
    </citation>
    <scope>IDENTIFICATION</scope>
</reference>
<accession>A0A0E0D8C5</accession>
<protein>
    <recommendedName>
        <fullName evidence="2">FHA domain-containing protein</fullName>
    </recommendedName>
</protein>
<dbReference type="PANTHER" id="PTHR13233">
    <property type="entry name" value="MICROSPHERULE PROTEIN 1"/>
    <property type="match status" value="1"/>
</dbReference>
<dbReference type="Gramene" id="OMERI03G34880.1">
    <property type="protein sequence ID" value="OMERI03G34880.1"/>
    <property type="gene ID" value="OMERI03G34880"/>
</dbReference>
<proteinExistence type="predicted"/>
<dbReference type="CDD" id="cd22687">
    <property type="entry name" value="FHA_MCRS1"/>
    <property type="match status" value="1"/>
</dbReference>
<evidence type="ECO:0000313" key="3">
    <source>
        <dbReference type="EnsemblPlants" id="OMERI03G34880.1"/>
    </source>
</evidence>
<dbReference type="GO" id="GO:0031011">
    <property type="term" value="C:Ino80 complex"/>
    <property type="evidence" value="ECO:0007669"/>
    <property type="project" value="InterPro"/>
</dbReference>
<evidence type="ECO:0000256" key="1">
    <source>
        <dbReference type="SAM" id="MobiDB-lite"/>
    </source>
</evidence>
<dbReference type="GO" id="GO:0002151">
    <property type="term" value="F:G-quadruplex RNA binding"/>
    <property type="evidence" value="ECO:0007669"/>
    <property type="project" value="InterPro"/>
</dbReference>
<dbReference type="HOGENOM" id="CLU_019000_0_0_1"/>
<dbReference type="GO" id="GO:0071339">
    <property type="term" value="C:MLL1 complex"/>
    <property type="evidence" value="ECO:0007669"/>
    <property type="project" value="InterPro"/>
</dbReference>
<dbReference type="PANTHER" id="PTHR13233:SF0">
    <property type="entry name" value="MICROSPHERULE PROTEIN 1"/>
    <property type="match status" value="1"/>
</dbReference>
<dbReference type="Pfam" id="PF13325">
    <property type="entry name" value="MCRS_N"/>
    <property type="match status" value="1"/>
</dbReference>
<feature type="domain" description="FHA" evidence="2">
    <location>
        <begin position="760"/>
        <end position="825"/>
    </location>
</feature>
<dbReference type="STRING" id="40149.A0A0E0D8C5"/>
<dbReference type="InterPro" id="IPR000253">
    <property type="entry name" value="FHA_dom"/>
</dbReference>
<reference evidence="3" key="2">
    <citation type="submission" date="2018-05" db="EMBL/GenBank/DDBJ databases">
        <title>OmerRS3 (Oryza meridionalis Reference Sequence Version 3).</title>
        <authorList>
            <person name="Zhang J."/>
            <person name="Kudrna D."/>
            <person name="Lee S."/>
            <person name="Talag J."/>
            <person name="Welchert J."/>
            <person name="Wing R.A."/>
        </authorList>
    </citation>
    <scope>NUCLEOTIDE SEQUENCE [LARGE SCALE GENOMIC DNA]</scope>
    <source>
        <strain evidence="3">cv. OR44</strain>
    </source>
</reference>
<dbReference type="EnsemblPlants" id="OMERI03G34880.1">
    <property type="protein sequence ID" value="OMERI03G34880.1"/>
    <property type="gene ID" value="OMERI03G34880"/>
</dbReference>
<sequence>MGALAAATSSAIWLVEDDILLKNAVETGASLEALAKGAVCFSRKFTLKEIQDRWNSLLYDPEISTQASARMVEYENDLSTSNPLKAKVINAKQKDLSFQKRKIDSVKNQYYAMRKRVRNEPCSTVDLGFLIDPCSCTMNGGQCVCGGLDKHSQGHQVVHNTEPGVSTMNCFGQQDGSYNGGQTMFVGMNGHSFPAKHAETDSMVKGGDIANSVPYGYSDVSQIYEQDAYTRKDPDTNEGNNVSLKGITDFQGSMQFQNLGSSNQCGNKVTESKTIVIADHCGVEHVHFPVNSSSRMQEPGSLQVIGQPEGSQTPVGSIWTEVDERGTFTLDDDKKIKTDNSDPLALQPNLDGGICAAGLDHAAITEGDFMDFPYFSNSEDLDLLNGENFLNIPHETNQEDLDDPDHVKNLLHPDEANICYDQTDPDHVKHNVDVSGIISVPTSLEVPYPGRFVECVLNTEDPEIPCNDDVIFPGESPLQCSATDFAQNSEHNTCLVSPATSPASNVEHSNVSDKALIKREDTTNTEPSSQPMNLSPPTSEQKEEVPLAPSKGCVPLGAEPSEGPSTAGTLVHCHVDTNDANSCASNLPSISAAVFAEGSPCHLEQQNNFDDSLSFPLPNSVEVPDHMNYSSHDNQPELGDGTPLQNCIPPHELPDLGLQDPITTVPVSNQVEECSDNENDVPNYYDLEALILDQDLIPWVQDSEQHPEGVSRFQHPESRKSLIRLEQGARSYMNRAIVSKGAFAVIYGLHLRYYMKDSEVTLGRETEDIKVDVDLGKEGRANKISRRQLETGGFNVLAVIKMDEAGSFHIKNIGKCSIFVNSKEVPSCKRIILSSDSLIEIKDMRFIFHVNQDAVTQFVTRTPKPEH</sequence>
<organism evidence="3">
    <name type="scientific">Oryza meridionalis</name>
    <dbReference type="NCBI Taxonomy" id="40149"/>
    <lineage>
        <taxon>Eukaryota</taxon>
        <taxon>Viridiplantae</taxon>
        <taxon>Streptophyta</taxon>
        <taxon>Embryophyta</taxon>
        <taxon>Tracheophyta</taxon>
        <taxon>Spermatophyta</taxon>
        <taxon>Magnoliopsida</taxon>
        <taxon>Liliopsida</taxon>
        <taxon>Poales</taxon>
        <taxon>Poaceae</taxon>
        <taxon>BOP clade</taxon>
        <taxon>Oryzoideae</taxon>
        <taxon>Oryzeae</taxon>
        <taxon>Oryzinae</taxon>
        <taxon>Oryza</taxon>
    </lineage>
</organism>
<evidence type="ECO:0000313" key="4">
    <source>
        <dbReference type="Proteomes" id="UP000008021"/>
    </source>
</evidence>
<dbReference type="FunFam" id="2.60.200.20:FF:000037">
    <property type="entry name" value="FHA domain containing protein"/>
    <property type="match status" value="1"/>
</dbReference>
<dbReference type="PROSITE" id="PS50006">
    <property type="entry name" value="FHA_DOMAIN"/>
    <property type="match status" value="1"/>
</dbReference>
<dbReference type="AlphaFoldDB" id="A0A0E0D8C5"/>